<dbReference type="GO" id="GO:0046872">
    <property type="term" value="F:metal ion binding"/>
    <property type="evidence" value="ECO:0007669"/>
    <property type="project" value="UniProtKB-KW"/>
</dbReference>
<dbReference type="InterPro" id="IPR004101">
    <property type="entry name" value="Mur_ligase_C"/>
</dbReference>
<evidence type="ECO:0000313" key="24">
    <source>
        <dbReference type="EMBL" id="OYQ42926.1"/>
    </source>
</evidence>
<dbReference type="EC" id="6.3.2.12" evidence="6"/>
<evidence type="ECO:0000256" key="18">
    <source>
        <dbReference type="ARBA" id="ARBA00047493"/>
    </source>
</evidence>
<evidence type="ECO:0000259" key="22">
    <source>
        <dbReference type="Pfam" id="PF02875"/>
    </source>
</evidence>
<evidence type="ECO:0000256" key="13">
    <source>
        <dbReference type="ARBA" id="ARBA00022842"/>
    </source>
</evidence>
<feature type="domain" description="Mur ligase central" evidence="23">
    <location>
        <begin position="51"/>
        <end position="218"/>
    </location>
</feature>
<dbReference type="NCBIfam" id="TIGR01499">
    <property type="entry name" value="folC"/>
    <property type="match status" value="1"/>
</dbReference>
<accession>A0A255ZN88</accession>
<evidence type="ECO:0000256" key="9">
    <source>
        <dbReference type="ARBA" id="ARBA00022598"/>
    </source>
</evidence>
<evidence type="ECO:0000313" key="25">
    <source>
        <dbReference type="Proteomes" id="UP000216035"/>
    </source>
</evidence>
<dbReference type="Gene3D" id="3.40.1190.10">
    <property type="entry name" value="Mur-like, catalytic domain"/>
    <property type="match status" value="1"/>
</dbReference>
<comment type="pathway">
    <text evidence="4">Cofactor biosynthesis; tetrahydrofolylpolyglutamate biosynthesis.</text>
</comment>
<comment type="function">
    <text evidence="2">Functions in two distinct reactions of the de novo folate biosynthetic pathway. Catalyzes the addition of a glutamate residue to dihydropteroate (7,8-dihydropteroate or H2Pte) to form dihydrofolate (7,8-dihydrofolate monoglutamate or H2Pte-Glu). Also catalyzes successive additions of L-glutamate to tetrahydrofolate or 10-formyltetrahydrofolate or 5,10-methylenetetrahydrofolate, leading to folylpolyglutamate derivatives.</text>
</comment>
<dbReference type="EC" id="6.3.2.17" evidence="7"/>
<keyword evidence="12" id="KW-0067">ATP-binding</keyword>
<evidence type="ECO:0000259" key="23">
    <source>
        <dbReference type="Pfam" id="PF08245"/>
    </source>
</evidence>
<dbReference type="FunFam" id="3.40.1190.10:FF:000011">
    <property type="entry name" value="Folylpolyglutamate synthase/dihydrofolate synthase"/>
    <property type="match status" value="1"/>
</dbReference>
<dbReference type="EMBL" id="NOXX01000209">
    <property type="protein sequence ID" value="OYQ42926.1"/>
    <property type="molecule type" value="Genomic_DNA"/>
</dbReference>
<dbReference type="GO" id="GO:0046656">
    <property type="term" value="P:folic acid biosynthetic process"/>
    <property type="evidence" value="ECO:0007669"/>
    <property type="project" value="UniProtKB-KW"/>
</dbReference>
<dbReference type="Gene3D" id="3.90.190.20">
    <property type="entry name" value="Mur ligase, C-terminal domain"/>
    <property type="match status" value="1"/>
</dbReference>
<evidence type="ECO:0000256" key="4">
    <source>
        <dbReference type="ARBA" id="ARBA00005150"/>
    </source>
</evidence>
<comment type="caution">
    <text evidence="24">The sequence shown here is derived from an EMBL/GenBank/DDBJ whole genome shotgun (WGS) entry which is preliminary data.</text>
</comment>
<evidence type="ECO:0000256" key="7">
    <source>
        <dbReference type="ARBA" id="ARBA00013025"/>
    </source>
</evidence>
<dbReference type="AlphaFoldDB" id="A0A255ZN88"/>
<keyword evidence="13" id="KW-0460">Magnesium</keyword>
<dbReference type="OrthoDB" id="9809356at2"/>
<reference evidence="24 25" key="1">
    <citation type="submission" date="2017-07" db="EMBL/GenBank/DDBJ databases">
        <title>Flavobacterium cyanobacteriorum sp. nov., isolated from cyanobacterial aggregates in a eutrophic lake.</title>
        <authorList>
            <person name="Cai H."/>
        </authorList>
    </citation>
    <scope>NUCLEOTIDE SEQUENCE [LARGE SCALE GENOMIC DNA]</scope>
    <source>
        <strain evidence="24 25">TH167</strain>
    </source>
</reference>
<gene>
    <name evidence="24" type="ORF">CHX27_11170</name>
</gene>
<dbReference type="PANTHER" id="PTHR11136:SF0">
    <property type="entry name" value="DIHYDROFOLATE SYNTHETASE-RELATED"/>
    <property type="match status" value="1"/>
</dbReference>
<dbReference type="SUPFAM" id="SSF53623">
    <property type="entry name" value="MurD-like peptide ligases, catalytic domain"/>
    <property type="match status" value="1"/>
</dbReference>
<keyword evidence="10" id="KW-0479">Metal-binding</keyword>
<comment type="catalytic activity">
    <reaction evidence="18">
        <text>(6S)-5,6,7,8-tetrahydrofolyl-(gamma-L-Glu)(n) + L-glutamate + ATP = (6S)-5,6,7,8-tetrahydrofolyl-(gamma-L-Glu)(n+1) + ADP + phosphate + H(+)</text>
        <dbReference type="Rhea" id="RHEA:10580"/>
        <dbReference type="Rhea" id="RHEA-COMP:14738"/>
        <dbReference type="Rhea" id="RHEA-COMP:14740"/>
        <dbReference type="ChEBI" id="CHEBI:15378"/>
        <dbReference type="ChEBI" id="CHEBI:29985"/>
        <dbReference type="ChEBI" id="CHEBI:30616"/>
        <dbReference type="ChEBI" id="CHEBI:43474"/>
        <dbReference type="ChEBI" id="CHEBI:141005"/>
        <dbReference type="ChEBI" id="CHEBI:456216"/>
        <dbReference type="EC" id="6.3.2.17"/>
    </reaction>
</comment>
<dbReference type="GO" id="GO:0004326">
    <property type="term" value="F:tetrahydrofolylpolyglutamate synthase activity"/>
    <property type="evidence" value="ECO:0007669"/>
    <property type="project" value="UniProtKB-EC"/>
</dbReference>
<dbReference type="Pfam" id="PF08245">
    <property type="entry name" value="Mur_ligase_M"/>
    <property type="match status" value="1"/>
</dbReference>
<proteinExistence type="inferred from homology"/>
<dbReference type="PIRSF" id="PIRSF001563">
    <property type="entry name" value="Folylpolyglu_synth"/>
    <property type="match status" value="1"/>
</dbReference>
<comment type="cofactor">
    <cofactor evidence="1">
        <name>Mg(2+)</name>
        <dbReference type="ChEBI" id="CHEBI:18420"/>
    </cofactor>
</comment>
<keyword evidence="14" id="KW-0289">Folate biosynthesis</keyword>
<evidence type="ECO:0000256" key="6">
    <source>
        <dbReference type="ARBA" id="ARBA00013023"/>
    </source>
</evidence>
<dbReference type="InterPro" id="IPR013221">
    <property type="entry name" value="Mur_ligase_cen"/>
</dbReference>
<dbReference type="InterPro" id="IPR036615">
    <property type="entry name" value="Mur_ligase_C_dom_sf"/>
</dbReference>
<evidence type="ECO:0000256" key="1">
    <source>
        <dbReference type="ARBA" id="ARBA00001946"/>
    </source>
</evidence>
<organism evidence="24 25">
    <name type="scientific">Flavobacterium aurantiibacter</name>
    <dbReference type="NCBI Taxonomy" id="2023067"/>
    <lineage>
        <taxon>Bacteria</taxon>
        <taxon>Pseudomonadati</taxon>
        <taxon>Bacteroidota</taxon>
        <taxon>Flavobacteriia</taxon>
        <taxon>Flavobacteriales</taxon>
        <taxon>Flavobacteriaceae</taxon>
        <taxon>Flavobacterium</taxon>
    </lineage>
</organism>
<dbReference type="InterPro" id="IPR001645">
    <property type="entry name" value="Folylpolyglutamate_synth"/>
</dbReference>
<evidence type="ECO:0000256" key="11">
    <source>
        <dbReference type="ARBA" id="ARBA00022741"/>
    </source>
</evidence>
<protein>
    <recommendedName>
        <fullName evidence="8">Dihydrofolate synthase/folylpolyglutamate synthase</fullName>
        <ecNumber evidence="6">6.3.2.12</ecNumber>
        <ecNumber evidence="7">6.3.2.17</ecNumber>
    </recommendedName>
    <alternativeName>
        <fullName evidence="17">Folylpoly-gamma-glutamate synthetase-dihydrofolate synthetase</fullName>
    </alternativeName>
    <alternativeName>
        <fullName evidence="15">Folylpolyglutamate synthetase</fullName>
    </alternativeName>
    <alternativeName>
        <fullName evidence="16">Tetrahydrofolylpolyglutamate synthase</fullName>
    </alternativeName>
</protein>
<evidence type="ECO:0000256" key="8">
    <source>
        <dbReference type="ARBA" id="ARBA00019357"/>
    </source>
</evidence>
<evidence type="ECO:0000256" key="20">
    <source>
        <dbReference type="ARBA" id="ARBA00049035"/>
    </source>
</evidence>
<dbReference type="Pfam" id="PF02875">
    <property type="entry name" value="Mur_ligase_C"/>
    <property type="match status" value="1"/>
</dbReference>
<keyword evidence="25" id="KW-1185">Reference proteome</keyword>
<keyword evidence="9" id="KW-0436">Ligase</keyword>
<dbReference type="GO" id="GO:0005737">
    <property type="term" value="C:cytoplasm"/>
    <property type="evidence" value="ECO:0007669"/>
    <property type="project" value="TreeGrafter"/>
</dbReference>
<evidence type="ECO:0000256" key="14">
    <source>
        <dbReference type="ARBA" id="ARBA00022909"/>
    </source>
</evidence>
<evidence type="ECO:0000256" key="16">
    <source>
        <dbReference type="ARBA" id="ARBA00030592"/>
    </source>
</evidence>
<evidence type="ECO:0000256" key="17">
    <source>
        <dbReference type="ARBA" id="ARBA00032510"/>
    </source>
</evidence>
<dbReference type="InterPro" id="IPR036565">
    <property type="entry name" value="Mur-like_cat_sf"/>
</dbReference>
<comment type="catalytic activity">
    <reaction evidence="21">
        <text>7,8-dihydropteroate + L-glutamate + ATP = 7,8-dihydrofolate + ADP + phosphate + H(+)</text>
        <dbReference type="Rhea" id="RHEA:23584"/>
        <dbReference type="ChEBI" id="CHEBI:15378"/>
        <dbReference type="ChEBI" id="CHEBI:17839"/>
        <dbReference type="ChEBI" id="CHEBI:29985"/>
        <dbReference type="ChEBI" id="CHEBI:30616"/>
        <dbReference type="ChEBI" id="CHEBI:43474"/>
        <dbReference type="ChEBI" id="CHEBI:57451"/>
        <dbReference type="ChEBI" id="CHEBI:456216"/>
        <dbReference type="EC" id="6.3.2.12"/>
    </reaction>
</comment>
<dbReference type="Proteomes" id="UP000216035">
    <property type="component" value="Unassembled WGS sequence"/>
</dbReference>
<evidence type="ECO:0000256" key="5">
    <source>
        <dbReference type="ARBA" id="ARBA00008276"/>
    </source>
</evidence>
<evidence type="ECO:0000256" key="15">
    <source>
        <dbReference type="ARBA" id="ARBA00030048"/>
    </source>
</evidence>
<evidence type="ECO:0000256" key="2">
    <source>
        <dbReference type="ARBA" id="ARBA00002714"/>
    </source>
</evidence>
<comment type="catalytic activity">
    <reaction evidence="20">
        <text>(6R)-5,10-methylenetetrahydrofolyl-(gamma-L-Glu)(n) + L-glutamate + ATP = (6R)-5,10-methylenetetrahydrofolyl-(gamma-L-Glu)(n+1) + ADP + phosphate + H(+)</text>
        <dbReference type="Rhea" id="RHEA:51912"/>
        <dbReference type="Rhea" id="RHEA-COMP:13257"/>
        <dbReference type="Rhea" id="RHEA-COMP:13258"/>
        <dbReference type="ChEBI" id="CHEBI:15378"/>
        <dbReference type="ChEBI" id="CHEBI:29985"/>
        <dbReference type="ChEBI" id="CHEBI:30616"/>
        <dbReference type="ChEBI" id="CHEBI:43474"/>
        <dbReference type="ChEBI" id="CHEBI:136572"/>
        <dbReference type="ChEBI" id="CHEBI:456216"/>
        <dbReference type="EC" id="6.3.2.17"/>
    </reaction>
</comment>
<dbReference type="InterPro" id="IPR018109">
    <property type="entry name" value="Folylpolyglutamate_synth_CS"/>
</dbReference>
<dbReference type="SUPFAM" id="SSF53244">
    <property type="entry name" value="MurD-like peptide ligases, peptide-binding domain"/>
    <property type="match status" value="1"/>
</dbReference>
<evidence type="ECO:0000256" key="12">
    <source>
        <dbReference type="ARBA" id="ARBA00022840"/>
    </source>
</evidence>
<dbReference type="GO" id="GO:0008841">
    <property type="term" value="F:dihydrofolate synthase activity"/>
    <property type="evidence" value="ECO:0007669"/>
    <property type="project" value="UniProtKB-EC"/>
</dbReference>
<keyword evidence="11" id="KW-0547">Nucleotide-binding</keyword>
<dbReference type="PROSITE" id="PS01012">
    <property type="entry name" value="FOLYLPOLYGLU_SYNT_2"/>
    <property type="match status" value="1"/>
</dbReference>
<comment type="catalytic activity">
    <reaction evidence="19">
        <text>10-formyltetrahydrofolyl-(gamma-L-Glu)(n) + L-glutamate + ATP = 10-formyltetrahydrofolyl-(gamma-L-Glu)(n+1) + ADP + phosphate + H(+)</text>
        <dbReference type="Rhea" id="RHEA:51904"/>
        <dbReference type="Rhea" id="RHEA-COMP:13088"/>
        <dbReference type="Rhea" id="RHEA-COMP:14300"/>
        <dbReference type="ChEBI" id="CHEBI:15378"/>
        <dbReference type="ChEBI" id="CHEBI:29985"/>
        <dbReference type="ChEBI" id="CHEBI:30616"/>
        <dbReference type="ChEBI" id="CHEBI:43474"/>
        <dbReference type="ChEBI" id="CHEBI:134413"/>
        <dbReference type="ChEBI" id="CHEBI:456216"/>
        <dbReference type="EC" id="6.3.2.17"/>
    </reaction>
</comment>
<dbReference type="PANTHER" id="PTHR11136">
    <property type="entry name" value="FOLYLPOLYGLUTAMATE SYNTHASE-RELATED"/>
    <property type="match status" value="1"/>
</dbReference>
<dbReference type="RefSeq" id="WP_094486865.1">
    <property type="nucleotide sequence ID" value="NZ_NOXX01000209.1"/>
</dbReference>
<feature type="domain" description="Mur ligase C-terminal" evidence="22">
    <location>
        <begin position="281"/>
        <end position="398"/>
    </location>
</feature>
<comment type="similarity">
    <text evidence="5">Belongs to the folylpolyglutamate synthase family.</text>
</comment>
<dbReference type="GO" id="GO:0005524">
    <property type="term" value="F:ATP binding"/>
    <property type="evidence" value="ECO:0007669"/>
    <property type="project" value="UniProtKB-KW"/>
</dbReference>
<evidence type="ECO:0000256" key="10">
    <source>
        <dbReference type="ARBA" id="ARBA00022723"/>
    </source>
</evidence>
<comment type="pathway">
    <text evidence="3">Cofactor biosynthesis; tetrahydrofolate biosynthesis; 7,8-dihydrofolate from 2-amino-4-hydroxy-6-hydroxymethyl-7,8-dihydropteridine diphosphate and 4-aminobenzoate: step 2/2.</text>
</comment>
<evidence type="ECO:0000256" key="3">
    <source>
        <dbReference type="ARBA" id="ARBA00004799"/>
    </source>
</evidence>
<sequence length="406" mass="45017">MTYSEAVQWLFSQLPMFQRIGAAAYKANLDNILAFAKHLNHPEKKLKCIHIAGTNGKGSTSNMTAAILQQHGFKVGLYTSPHLKDYRERIRINGEMISEDDVVAFVSENKAFMQEQQLSFFEMTVGLAFDYFAKQNVDYAVIEVGMGGRLDATNIISPLVTAITNISFDHTQFLGDTLEKIAIEKAGIIKNNTPLFVGRKQIETAGAFEKIAADRQAEIHYVHTDTVSKYKLQLQGNYQPENAALALAICKEVARIENFELKEQEITTAFARVQEITGFQGRWQILAQNPLTIADTAHNSDGLQRTLKQVLQQTYDQLHIVLGVVTDKDLPSILPFFPKSATYYFAKPDIPRGLAAADLQKTAASFDLIGKIYNSVPEAYAAAKQQSSPADLIFIGGSTFVVAEIL</sequence>
<name>A0A255ZN88_9FLAO</name>
<evidence type="ECO:0000256" key="19">
    <source>
        <dbReference type="ARBA" id="ARBA00047808"/>
    </source>
</evidence>
<evidence type="ECO:0000256" key="21">
    <source>
        <dbReference type="ARBA" id="ARBA00049161"/>
    </source>
</evidence>